<dbReference type="KEGG" id="hgn:E6W36_15850"/>
<organism evidence="1 3">
    <name type="scientific">Hankyongella ginsenosidimutans</name>
    <dbReference type="NCBI Taxonomy" id="1763828"/>
    <lineage>
        <taxon>Bacteria</taxon>
        <taxon>Pseudomonadati</taxon>
        <taxon>Pseudomonadota</taxon>
        <taxon>Alphaproteobacteria</taxon>
        <taxon>Sphingomonadales</taxon>
        <taxon>Sphingomonadaceae</taxon>
        <taxon>Hankyongella</taxon>
    </lineage>
</organism>
<dbReference type="GO" id="GO:0016787">
    <property type="term" value="F:hydrolase activity"/>
    <property type="evidence" value="ECO:0007669"/>
    <property type="project" value="UniProtKB-KW"/>
</dbReference>
<evidence type="ECO:0000313" key="3">
    <source>
        <dbReference type="Proteomes" id="UP000298714"/>
    </source>
</evidence>
<accession>A0A4D7CAW7</accession>
<reference evidence="1" key="2">
    <citation type="journal article" date="2020" name="Antonie Van Leeuwenhoek">
        <title>Hankyongella ginsenosidimutans gen. nov., sp. nov., isolated from mineral water with ginsenoside coverting activity.</title>
        <authorList>
            <person name="Siddiqi M.Z."/>
            <person name="Im W.T."/>
        </authorList>
    </citation>
    <scope>NUCLEOTIDE SEQUENCE</scope>
    <source>
        <strain evidence="1">W1-2-3</strain>
    </source>
</reference>
<dbReference type="AlphaFoldDB" id="A0A4D7CAW7"/>
<dbReference type="KEGG" id="hgn:E6W36_00160"/>
<dbReference type="EMBL" id="CP039704">
    <property type="protein sequence ID" value="QCI80450.1"/>
    <property type="molecule type" value="Genomic_DNA"/>
</dbReference>
<sequence>MSAERASGPRCARIVHVAAQRAFYPVDFLERSLLALDVLQRAEDRLVDRLLGDDSSQLGGAQVLNATFARSFIDLNRSDRELDPLLIPDLPESVRPVASSRVSAGLGVIPRVAGGGLEIYPAPLSYGAASARLDEAWRPFHRRLGATIGAMRRAFGHAVLLDWHSMPSSAVRPSTRPGPVAVLGDLHGGSCAPNISRWVADRLRASGFQVLLNAPYAGGFITRHYGQPAVGVHVLQIELSRAAYLDEATGLPNARFEAVGALVQALVRDLVQHLPRLLPAPAWRYA</sequence>
<dbReference type="SUPFAM" id="SSF53187">
    <property type="entry name" value="Zn-dependent exopeptidases"/>
    <property type="match status" value="1"/>
</dbReference>
<dbReference type="Proteomes" id="UP000298714">
    <property type="component" value="Chromosome"/>
</dbReference>
<protein>
    <submittedName>
        <fullName evidence="1">N-formylglutamate amidohydrolase</fullName>
    </submittedName>
</protein>
<name>A0A4D7CAW7_9SPHN</name>
<evidence type="ECO:0000313" key="2">
    <source>
        <dbReference type="EMBL" id="QCI80450.1"/>
    </source>
</evidence>
<evidence type="ECO:0000313" key="1">
    <source>
        <dbReference type="EMBL" id="QCI78616.1"/>
    </source>
</evidence>
<reference evidence="3" key="1">
    <citation type="submission" date="2019-04" db="EMBL/GenBank/DDBJ databases">
        <title>Complete genome sequence of Sphingomonas sp. W1-2-3.</title>
        <authorList>
            <person name="Im W.T."/>
        </authorList>
    </citation>
    <scope>NUCLEOTIDE SEQUENCE [LARGE SCALE GENOMIC DNA]</scope>
    <source>
        <strain evidence="3">W1-2-3</strain>
    </source>
</reference>
<dbReference type="Gene3D" id="3.40.630.40">
    <property type="entry name" value="Zn-dependent exopeptidases"/>
    <property type="match status" value="1"/>
</dbReference>
<dbReference type="InterPro" id="IPR007709">
    <property type="entry name" value="N-FG_amidohydro"/>
</dbReference>
<keyword evidence="3" id="KW-1185">Reference proteome</keyword>
<gene>
    <name evidence="1" type="ORF">E6W36_00160</name>
    <name evidence="2" type="ORF">E6W36_15850</name>
</gene>
<dbReference type="EMBL" id="CP039704">
    <property type="protein sequence ID" value="QCI78616.1"/>
    <property type="molecule type" value="Genomic_DNA"/>
</dbReference>
<proteinExistence type="predicted"/>
<keyword evidence="1" id="KW-0378">Hydrolase</keyword>
<dbReference type="Pfam" id="PF05013">
    <property type="entry name" value="FGase"/>
    <property type="match status" value="1"/>
</dbReference>